<dbReference type="HOGENOM" id="CLU_3201472_0_0_4"/>
<dbReference type="AlphaFoldDB" id="C1D5K1"/>
<sequence length="45" mass="4553">MAASARNLPPCGRDLSATSCGLLPAQAPHAPASPEIRPDDKARAA</sequence>
<organism evidence="2 3">
    <name type="scientific">Laribacter hongkongensis (strain HLHK9)</name>
    <dbReference type="NCBI Taxonomy" id="557598"/>
    <lineage>
        <taxon>Bacteria</taxon>
        <taxon>Pseudomonadati</taxon>
        <taxon>Pseudomonadota</taxon>
        <taxon>Betaproteobacteria</taxon>
        <taxon>Neisseriales</taxon>
        <taxon>Aquaspirillaceae</taxon>
        <taxon>Laribacter</taxon>
    </lineage>
</organism>
<name>C1D5K1_LARHH</name>
<reference evidence="2 3" key="1">
    <citation type="journal article" date="2009" name="PLoS Genet.">
        <title>The complete genome and proteome of Laribacter hongkongensis reveal potential mechanisms for adaptations to different temperatures and habitats.</title>
        <authorList>
            <person name="Woo P.C."/>
            <person name="Lau S.K."/>
            <person name="Tse H."/>
            <person name="Teng J.L."/>
            <person name="Curreem S.O."/>
            <person name="Tsang A.K."/>
            <person name="Fan R.Y."/>
            <person name="Wong G.K."/>
            <person name="Huang Y."/>
            <person name="Loman N.J."/>
            <person name="Snyder L.A."/>
            <person name="Cai J.J."/>
            <person name="Huang J.D."/>
            <person name="Mak W."/>
            <person name="Pallen M.J."/>
            <person name="Lok S."/>
            <person name="Yuen K.Y."/>
        </authorList>
    </citation>
    <scope>NUCLEOTIDE SEQUENCE [LARGE SCALE GENOMIC DNA]</scope>
    <source>
        <strain evidence="2 3">HLHK9</strain>
    </source>
</reference>
<proteinExistence type="predicted"/>
<feature type="compositionally biased region" description="Basic and acidic residues" evidence="1">
    <location>
        <begin position="36"/>
        <end position="45"/>
    </location>
</feature>
<evidence type="ECO:0000313" key="2">
    <source>
        <dbReference type="EMBL" id="ACO76018.1"/>
    </source>
</evidence>
<evidence type="ECO:0000256" key="1">
    <source>
        <dbReference type="SAM" id="MobiDB-lite"/>
    </source>
</evidence>
<dbReference type="STRING" id="557598.LHK_03040"/>
<keyword evidence="3" id="KW-1185">Reference proteome</keyword>
<dbReference type="KEGG" id="lhk:LHK_03040"/>
<gene>
    <name evidence="2" type="ordered locus">LHK_03040</name>
</gene>
<dbReference type="Proteomes" id="UP000002010">
    <property type="component" value="Chromosome"/>
</dbReference>
<protein>
    <submittedName>
        <fullName evidence="2">Uncharacterized protein</fullName>
    </submittedName>
</protein>
<evidence type="ECO:0000313" key="3">
    <source>
        <dbReference type="Proteomes" id="UP000002010"/>
    </source>
</evidence>
<dbReference type="EMBL" id="CP001154">
    <property type="protein sequence ID" value="ACO76018.1"/>
    <property type="molecule type" value="Genomic_DNA"/>
</dbReference>
<feature type="region of interest" description="Disordered" evidence="1">
    <location>
        <begin position="22"/>
        <end position="45"/>
    </location>
</feature>
<accession>C1D5K1</accession>